<keyword evidence="1" id="KW-0732">Signal</keyword>
<dbReference type="AlphaFoldDB" id="A0A8C0UCI6"/>
<feature type="signal peptide" evidence="1">
    <location>
        <begin position="1"/>
        <end position="27"/>
    </location>
</feature>
<name>A0A8C0UCI6_CYACU</name>
<accession>A0A8C0UCI6</accession>
<dbReference type="Ensembl" id="ENSCCET00000008302.1">
    <property type="protein sequence ID" value="ENSCCEP00000005025.1"/>
    <property type="gene ID" value="ENSCCEG00000005519.1"/>
</dbReference>
<evidence type="ECO:0008006" key="4">
    <source>
        <dbReference type="Google" id="ProtNLM"/>
    </source>
</evidence>
<sequence length="88" mass="9956">ITPIYILNCIILLQALIEIISNQSSLAIDLISAQSRQMRTMIYQNWVCGKFSSSERCVEIDNHSEIIRNITANVWKLAHVPIQKGGTK</sequence>
<dbReference type="Proteomes" id="UP000694410">
    <property type="component" value="Unplaced"/>
</dbReference>
<evidence type="ECO:0000256" key="1">
    <source>
        <dbReference type="SAM" id="SignalP"/>
    </source>
</evidence>
<reference evidence="2" key="2">
    <citation type="submission" date="2025-09" db="UniProtKB">
        <authorList>
            <consortium name="Ensembl"/>
        </authorList>
    </citation>
    <scope>IDENTIFICATION</scope>
</reference>
<keyword evidence="3" id="KW-1185">Reference proteome</keyword>
<reference evidence="2" key="1">
    <citation type="submission" date="2025-08" db="UniProtKB">
        <authorList>
            <consortium name="Ensembl"/>
        </authorList>
    </citation>
    <scope>IDENTIFICATION</scope>
</reference>
<feature type="chain" id="PRO_5034279485" description="Secreted protein" evidence="1">
    <location>
        <begin position="28"/>
        <end position="88"/>
    </location>
</feature>
<organism evidence="2 3">
    <name type="scientific">Cyanistes caeruleus</name>
    <name type="common">Eurasian blue tit</name>
    <name type="synonym">Parus caeruleus</name>
    <dbReference type="NCBI Taxonomy" id="156563"/>
    <lineage>
        <taxon>Eukaryota</taxon>
        <taxon>Metazoa</taxon>
        <taxon>Chordata</taxon>
        <taxon>Craniata</taxon>
        <taxon>Vertebrata</taxon>
        <taxon>Euteleostomi</taxon>
        <taxon>Archelosauria</taxon>
        <taxon>Archosauria</taxon>
        <taxon>Dinosauria</taxon>
        <taxon>Saurischia</taxon>
        <taxon>Theropoda</taxon>
        <taxon>Coelurosauria</taxon>
        <taxon>Aves</taxon>
        <taxon>Neognathae</taxon>
        <taxon>Neoaves</taxon>
        <taxon>Telluraves</taxon>
        <taxon>Australaves</taxon>
        <taxon>Passeriformes</taxon>
        <taxon>Paridae</taxon>
        <taxon>Cyanistes</taxon>
    </lineage>
</organism>
<evidence type="ECO:0000313" key="3">
    <source>
        <dbReference type="Proteomes" id="UP000694410"/>
    </source>
</evidence>
<evidence type="ECO:0000313" key="2">
    <source>
        <dbReference type="Ensembl" id="ENSCCEP00000005025.1"/>
    </source>
</evidence>
<proteinExistence type="predicted"/>
<protein>
    <recommendedName>
        <fullName evidence="4">Secreted protein</fullName>
    </recommendedName>
</protein>